<sequence>MREHKMVQKMPMSGRLRELIPGLGLYVPPRVPVLYCQKACHQVRRFRRGERNYIRLKEKGTGYLKINISLSWRLLSRDAGQHWELMHHERYNNEIRKT</sequence>
<dbReference type="Pfam" id="PF24732">
    <property type="entry name" value="ParE_like"/>
    <property type="match status" value="1"/>
</dbReference>
<gene>
    <name evidence="2" type="ORF">XIS1_980005</name>
</gene>
<dbReference type="AlphaFoldDB" id="A0A1N6N261"/>
<dbReference type="EMBL" id="FTLG01000245">
    <property type="protein sequence ID" value="SIP75175.1"/>
    <property type="molecule type" value="Genomic_DNA"/>
</dbReference>
<evidence type="ECO:0000259" key="1">
    <source>
        <dbReference type="Pfam" id="PF24732"/>
    </source>
</evidence>
<dbReference type="Proteomes" id="UP000196435">
    <property type="component" value="Unassembled WGS sequence"/>
</dbReference>
<evidence type="ECO:0000313" key="2">
    <source>
        <dbReference type="EMBL" id="SIP75175.1"/>
    </source>
</evidence>
<name>A0A1N6N261_9GAMM</name>
<protein>
    <recommendedName>
        <fullName evidence="1">ParE-like toxin domain-containing protein</fullName>
    </recommendedName>
</protein>
<reference evidence="3" key="1">
    <citation type="submission" date="2016-12" db="EMBL/GenBank/DDBJ databases">
        <authorList>
            <person name="Gaudriault S."/>
        </authorList>
    </citation>
    <scope>NUCLEOTIDE SEQUENCE [LARGE SCALE GENOMIC DNA]</scope>
    <source>
        <strain evidence="3">HGB1681 (deposited as PTA-6826 in the American Type Culture Collection)</strain>
    </source>
</reference>
<feature type="domain" description="ParE-like toxin" evidence="1">
    <location>
        <begin position="35"/>
        <end position="93"/>
    </location>
</feature>
<organism evidence="2 3">
    <name type="scientific">Xenorhabdus innexi</name>
    <dbReference type="NCBI Taxonomy" id="290109"/>
    <lineage>
        <taxon>Bacteria</taxon>
        <taxon>Pseudomonadati</taxon>
        <taxon>Pseudomonadota</taxon>
        <taxon>Gammaproteobacteria</taxon>
        <taxon>Enterobacterales</taxon>
        <taxon>Morganellaceae</taxon>
        <taxon>Xenorhabdus</taxon>
    </lineage>
</organism>
<dbReference type="InterPro" id="IPR056925">
    <property type="entry name" value="ParE-like"/>
</dbReference>
<accession>A0A1N6N261</accession>
<proteinExistence type="predicted"/>
<evidence type="ECO:0000313" key="3">
    <source>
        <dbReference type="Proteomes" id="UP000196435"/>
    </source>
</evidence>